<dbReference type="Proteomes" id="UP000011648">
    <property type="component" value="Unassembled WGS sequence"/>
</dbReference>
<dbReference type="OrthoDB" id="169171at2157"/>
<dbReference type="Gene3D" id="2.130.10.10">
    <property type="entry name" value="YVTN repeat-like/Quinoprotein amine dehydrogenase"/>
    <property type="match status" value="1"/>
</dbReference>
<feature type="compositionally biased region" description="Basic and acidic residues" evidence="1">
    <location>
        <begin position="37"/>
        <end position="54"/>
    </location>
</feature>
<dbReference type="InterPro" id="IPR015943">
    <property type="entry name" value="WD40/YVTN_repeat-like_dom_sf"/>
</dbReference>
<dbReference type="PANTHER" id="PTHR34512:SF30">
    <property type="entry name" value="OUTER MEMBRANE PROTEIN ASSEMBLY FACTOR BAMB"/>
    <property type="match status" value="1"/>
</dbReference>
<accession>L9ZGZ5</accession>
<dbReference type="Pfam" id="PF13360">
    <property type="entry name" value="PQQ_2"/>
    <property type="match status" value="2"/>
</dbReference>
<dbReference type="InterPro" id="IPR002372">
    <property type="entry name" value="PQQ_rpt_dom"/>
</dbReference>
<name>L9ZGZ5_9EURY</name>
<dbReference type="EMBL" id="AOIL01000068">
    <property type="protein sequence ID" value="ELY85336.1"/>
    <property type="molecule type" value="Genomic_DNA"/>
</dbReference>
<feature type="domain" description="Pyrrolo-quinoline quinone repeat" evidence="2">
    <location>
        <begin position="80"/>
        <end position="133"/>
    </location>
</feature>
<feature type="compositionally biased region" description="Basic and acidic residues" evidence="1">
    <location>
        <begin position="78"/>
        <end position="88"/>
    </location>
</feature>
<feature type="domain" description="Pyrrolo-quinoline quinone repeat" evidence="2">
    <location>
        <begin position="278"/>
        <end position="407"/>
    </location>
</feature>
<reference evidence="3 4" key="1">
    <citation type="journal article" date="2014" name="PLoS Genet.">
        <title>Phylogenetically driven sequencing of extremely halophilic archaea reveals strategies for static and dynamic osmo-response.</title>
        <authorList>
            <person name="Becker E.A."/>
            <person name="Seitzer P.M."/>
            <person name="Tritt A."/>
            <person name="Larsen D."/>
            <person name="Krusor M."/>
            <person name="Yao A.I."/>
            <person name="Wu D."/>
            <person name="Madern D."/>
            <person name="Eisen J.A."/>
            <person name="Darling A.E."/>
            <person name="Facciotti M.T."/>
        </authorList>
    </citation>
    <scope>NUCLEOTIDE SEQUENCE [LARGE SCALE GENOMIC DNA]</scope>
    <source>
        <strain evidence="3 4">DSM 12281</strain>
    </source>
</reference>
<proteinExistence type="predicted"/>
<evidence type="ECO:0000313" key="3">
    <source>
        <dbReference type="EMBL" id="ELY85336.1"/>
    </source>
</evidence>
<dbReference type="SUPFAM" id="SSF50998">
    <property type="entry name" value="Quinoprotein alcohol dehydrogenase-like"/>
    <property type="match status" value="2"/>
</dbReference>
<gene>
    <name evidence="3" type="ORF">C484_20887</name>
</gene>
<dbReference type="PATRIC" id="fig|1230458.4.peg.4209"/>
<evidence type="ECO:0000313" key="4">
    <source>
        <dbReference type="Proteomes" id="UP000011648"/>
    </source>
</evidence>
<dbReference type="PANTHER" id="PTHR34512">
    <property type="entry name" value="CELL SURFACE PROTEIN"/>
    <property type="match status" value="1"/>
</dbReference>
<evidence type="ECO:0000259" key="2">
    <source>
        <dbReference type="Pfam" id="PF13360"/>
    </source>
</evidence>
<comment type="caution">
    <text evidence="3">The sequence shown here is derived from an EMBL/GenBank/DDBJ whole genome shotgun (WGS) entry which is preliminary data.</text>
</comment>
<protein>
    <submittedName>
        <fullName evidence="3">Pyrrolo-quinoline quinone</fullName>
    </submittedName>
</protein>
<dbReference type="STRING" id="1230458.C484_20887"/>
<dbReference type="SMART" id="SM00564">
    <property type="entry name" value="PQQ"/>
    <property type="match status" value="6"/>
</dbReference>
<dbReference type="InterPro" id="IPR018391">
    <property type="entry name" value="PQQ_b-propeller_rpt"/>
</dbReference>
<dbReference type="Gene3D" id="2.40.10.480">
    <property type="match status" value="1"/>
</dbReference>
<feature type="region of interest" description="Disordered" evidence="1">
    <location>
        <begin position="37"/>
        <end position="88"/>
    </location>
</feature>
<evidence type="ECO:0000256" key="1">
    <source>
        <dbReference type="SAM" id="MobiDB-lite"/>
    </source>
</evidence>
<organism evidence="3 4">
    <name type="scientific">Natrialba taiwanensis DSM 12281</name>
    <dbReference type="NCBI Taxonomy" id="1230458"/>
    <lineage>
        <taxon>Archaea</taxon>
        <taxon>Methanobacteriati</taxon>
        <taxon>Methanobacteriota</taxon>
        <taxon>Stenosarchaea group</taxon>
        <taxon>Halobacteria</taxon>
        <taxon>Halobacteriales</taxon>
        <taxon>Natrialbaceae</taxon>
        <taxon>Natrialba</taxon>
    </lineage>
</organism>
<dbReference type="InterPro" id="IPR011047">
    <property type="entry name" value="Quinoprotein_ADH-like_sf"/>
</dbReference>
<keyword evidence="4" id="KW-1185">Reference proteome</keyword>
<dbReference type="AlphaFoldDB" id="L9ZGZ5"/>
<sequence>MPSNATPPARRRREFIATASLSLSALAGCSTVRTEFRERRLGEPDRRLSPDWHPDPGQWPIDGYNFAQTSHNPYATPPRDDPETAWTYDHENGQEQNSLRTLIVADDTVYVRTDGELVALDAATGQTEWTRSRASRAFLAFVAGRLYEFREDQLRALTPGGESIWETEFDDDNYYYTPLERDGWVYVTGRDTVARLHADTGDIIATADRDAASPITAGGSVYAGRYSLTAYDIVDAEFSRRWTADDGSPYEAYGSAAVANGLVVRSERHNYDGDGEDRGRLSVYDVTDGTRRTALTTERTTRSPSVDGQRVYVSTSDVRGGTIGSAGRLAAFSVDGEEHWRYEPEASLRPPVSADGTVYVGPFANDRVPLVAFDAATGDELWRRDVASSPELAIAGETLYVGTNESVRAFRA</sequence>
<dbReference type="RefSeq" id="WP_006827744.1">
    <property type="nucleotide sequence ID" value="NZ_AOIL01000068.1"/>
</dbReference>